<dbReference type="RefSeq" id="WP_198745957.1">
    <property type="nucleotide sequence ID" value="NZ_JAEHTE010000001.1"/>
</dbReference>
<accession>A0A8I1EBI5</accession>
<dbReference type="EMBL" id="JAEHTE010000001">
    <property type="protein sequence ID" value="MBI6882332.1"/>
    <property type="molecule type" value="Genomic_DNA"/>
</dbReference>
<protein>
    <submittedName>
        <fullName evidence="1">Uncharacterized protein</fullName>
    </submittedName>
</protein>
<dbReference type="Proteomes" id="UP000637061">
    <property type="component" value="Unassembled WGS sequence"/>
</dbReference>
<sequence length="139" mass="15054">MSIEQVKSLVAKNREIIVQTLQDSGLEEGTTGACLYASIIGCITLNRFTKAEVIIRGGDGDGDGGIKVDGALHGHYWLEADIDGNRYVIDITADQFGMPPVIIERVEVMQQIYFPGDQVAVDEHVREMMDEIGGGGDGQ</sequence>
<dbReference type="AlphaFoldDB" id="A0A8I1EBI5"/>
<evidence type="ECO:0000313" key="2">
    <source>
        <dbReference type="Proteomes" id="UP000637061"/>
    </source>
</evidence>
<gene>
    <name evidence="1" type="ORF">JEU22_00105</name>
</gene>
<reference evidence="1" key="1">
    <citation type="submission" date="2020-12" db="EMBL/GenBank/DDBJ databases">
        <title>Enhanced detection system for hospital associated transmission using whole genome sequencing surveillance.</title>
        <authorList>
            <person name="Harrison L.H."/>
            <person name="Van Tyne D."/>
            <person name="Marsh J.W."/>
            <person name="Griffith M.P."/>
            <person name="Snyder D.J."/>
            <person name="Cooper V.S."/>
            <person name="Mustapha M."/>
        </authorList>
    </citation>
    <scope>NUCLEOTIDE SEQUENCE</scope>
    <source>
        <strain evidence="1">PSB00042</strain>
    </source>
</reference>
<proteinExistence type="predicted"/>
<evidence type="ECO:0000313" key="1">
    <source>
        <dbReference type="EMBL" id="MBI6882332.1"/>
    </source>
</evidence>
<name>A0A8I1EBI5_PSEPU</name>
<organism evidence="1 2">
    <name type="scientific">Pseudomonas putida</name>
    <name type="common">Arthrobacter siderocapsulatus</name>
    <dbReference type="NCBI Taxonomy" id="303"/>
    <lineage>
        <taxon>Bacteria</taxon>
        <taxon>Pseudomonadati</taxon>
        <taxon>Pseudomonadota</taxon>
        <taxon>Gammaproteobacteria</taxon>
        <taxon>Pseudomonadales</taxon>
        <taxon>Pseudomonadaceae</taxon>
        <taxon>Pseudomonas</taxon>
    </lineage>
</organism>
<comment type="caution">
    <text evidence="1">The sequence shown here is derived from an EMBL/GenBank/DDBJ whole genome shotgun (WGS) entry which is preliminary data.</text>
</comment>